<dbReference type="OrthoDB" id="963173at2"/>
<dbReference type="InterPro" id="IPR003593">
    <property type="entry name" value="AAA+_ATPase"/>
</dbReference>
<dbReference type="SUPFAM" id="SSF52540">
    <property type="entry name" value="P-loop containing nucleoside triphosphate hydrolases"/>
    <property type="match status" value="1"/>
</dbReference>
<evidence type="ECO:0000313" key="8">
    <source>
        <dbReference type="Proteomes" id="UP000290204"/>
    </source>
</evidence>
<dbReference type="InterPro" id="IPR050763">
    <property type="entry name" value="ABC_transporter_ATP-binding"/>
</dbReference>
<dbReference type="GO" id="GO:0005524">
    <property type="term" value="F:ATP binding"/>
    <property type="evidence" value="ECO:0007669"/>
    <property type="project" value="UniProtKB-KW"/>
</dbReference>
<dbReference type="SMART" id="SM00382">
    <property type="entry name" value="AAA"/>
    <property type="match status" value="1"/>
</dbReference>
<proteinExistence type="inferred from homology"/>
<protein>
    <submittedName>
        <fullName evidence="7">ABC transporter ATP-binding protein</fullName>
    </submittedName>
</protein>
<evidence type="ECO:0000256" key="5">
    <source>
        <dbReference type="ARBA" id="ARBA00022840"/>
    </source>
</evidence>
<evidence type="ECO:0000259" key="6">
    <source>
        <dbReference type="PROSITE" id="PS50893"/>
    </source>
</evidence>
<dbReference type="Gene3D" id="3.40.50.300">
    <property type="entry name" value="P-loop containing nucleotide triphosphate hydrolases"/>
    <property type="match status" value="1"/>
</dbReference>
<evidence type="ECO:0000256" key="2">
    <source>
        <dbReference type="ARBA" id="ARBA00022448"/>
    </source>
</evidence>
<dbReference type="Proteomes" id="UP000290204">
    <property type="component" value="Unassembled WGS sequence"/>
</dbReference>
<keyword evidence="8" id="KW-1185">Reference proteome</keyword>
<evidence type="ECO:0000256" key="1">
    <source>
        <dbReference type="ARBA" id="ARBA00005417"/>
    </source>
</evidence>
<dbReference type="EMBL" id="SDHW01000004">
    <property type="protein sequence ID" value="RXK59322.1"/>
    <property type="molecule type" value="Genomic_DNA"/>
</dbReference>
<comment type="caution">
    <text evidence="7">The sequence shown here is derived from an EMBL/GenBank/DDBJ whole genome shotgun (WGS) entry which is preliminary data.</text>
</comment>
<keyword evidence="4" id="KW-0547">Nucleotide-binding</keyword>
<dbReference type="PANTHER" id="PTHR42711">
    <property type="entry name" value="ABC TRANSPORTER ATP-BINDING PROTEIN"/>
    <property type="match status" value="1"/>
</dbReference>
<keyword evidence="3" id="KW-0536">Nodulation</keyword>
<evidence type="ECO:0000313" key="7">
    <source>
        <dbReference type="EMBL" id="RXK59322.1"/>
    </source>
</evidence>
<reference evidence="7 8" key="1">
    <citation type="submission" date="2019-01" db="EMBL/GenBank/DDBJ databases">
        <title>Lacibacter sp. strain TTM-7.</title>
        <authorList>
            <person name="Chen W.-M."/>
        </authorList>
    </citation>
    <scope>NUCLEOTIDE SEQUENCE [LARGE SCALE GENOMIC DNA]</scope>
    <source>
        <strain evidence="7 8">TTM-7</strain>
    </source>
</reference>
<gene>
    <name evidence="7" type="ORF">ESA94_14375</name>
</gene>
<dbReference type="PANTHER" id="PTHR42711:SF5">
    <property type="entry name" value="ABC TRANSPORTER ATP-BINDING PROTEIN NATA"/>
    <property type="match status" value="1"/>
</dbReference>
<name>A0A4Q1CGS7_9BACT</name>
<evidence type="ECO:0000256" key="3">
    <source>
        <dbReference type="ARBA" id="ARBA00022458"/>
    </source>
</evidence>
<accession>A0A4Q1CGS7</accession>
<dbReference type="InterPro" id="IPR003439">
    <property type="entry name" value="ABC_transporter-like_ATP-bd"/>
</dbReference>
<dbReference type="PROSITE" id="PS50893">
    <property type="entry name" value="ABC_TRANSPORTER_2"/>
    <property type="match status" value="1"/>
</dbReference>
<feature type="domain" description="ABC transporter" evidence="6">
    <location>
        <begin position="90"/>
        <end position="322"/>
    </location>
</feature>
<comment type="similarity">
    <text evidence="1">Belongs to the ABC transporter superfamily.</text>
</comment>
<dbReference type="AlphaFoldDB" id="A0A4Q1CGS7"/>
<dbReference type="InterPro" id="IPR027417">
    <property type="entry name" value="P-loop_NTPase"/>
</dbReference>
<keyword evidence="5 7" id="KW-0067">ATP-binding</keyword>
<sequence length="383" mass="42772">MQQHIQLEIPEHLRHKDYALAVRRLLDLSYDSGDLSLMKEATAFSKAWNSNLYKADAAEPIAAFFSTAEELLAKATALLKNTTSTTTSLLQAVNISKQYNRGVFKLNPISVQIASGNILGVVGENGNGKTTLLRCLSGQLLPDSGSINYSLLQSPDYYAIKSYVAFIPQRIPRWYGMLKDNLHFSASIAGMHGYTNEAMVEFMLERLNLSSYASLNWNQISSGYRTRFELARILLQKPQLLILDEPLANLDIKAQQTILTDLKYMTAWTNHPMGIVLSSQQLHEVEKVADTVLMIKNGTCINHHTTEADYKPERTIIEIETTASREEIAAALNAIEATIHFNGGFYTISTTAADAQQLIGSLITNNLPVTYFRDITHSTKRFF</sequence>
<dbReference type="GO" id="GO:0016887">
    <property type="term" value="F:ATP hydrolysis activity"/>
    <property type="evidence" value="ECO:0007669"/>
    <property type="project" value="InterPro"/>
</dbReference>
<dbReference type="Pfam" id="PF00005">
    <property type="entry name" value="ABC_tran"/>
    <property type="match status" value="1"/>
</dbReference>
<dbReference type="RefSeq" id="WP_129131626.1">
    <property type="nucleotide sequence ID" value="NZ_SDHW01000004.1"/>
</dbReference>
<keyword evidence="2" id="KW-0813">Transport</keyword>
<organism evidence="7 8">
    <name type="scientific">Lacibacter luteus</name>
    <dbReference type="NCBI Taxonomy" id="2508719"/>
    <lineage>
        <taxon>Bacteria</taxon>
        <taxon>Pseudomonadati</taxon>
        <taxon>Bacteroidota</taxon>
        <taxon>Chitinophagia</taxon>
        <taxon>Chitinophagales</taxon>
        <taxon>Chitinophagaceae</taxon>
        <taxon>Lacibacter</taxon>
    </lineage>
</organism>
<evidence type="ECO:0000256" key="4">
    <source>
        <dbReference type="ARBA" id="ARBA00022741"/>
    </source>
</evidence>